<protein>
    <recommendedName>
        <fullName evidence="3">DNA-binding protein</fullName>
    </recommendedName>
</protein>
<gene>
    <name evidence="1" type="ORF">WG901_23285</name>
</gene>
<reference evidence="1 2" key="1">
    <citation type="submission" date="2024-03" db="EMBL/GenBank/DDBJ databases">
        <authorList>
            <person name="Jo J.-H."/>
        </authorList>
    </citation>
    <scope>NUCLEOTIDE SEQUENCE [LARGE SCALE GENOMIC DNA]</scope>
    <source>
        <strain evidence="1 2">PS1R-30</strain>
    </source>
</reference>
<accession>A0ABU8S2Q8</accession>
<keyword evidence="2" id="KW-1185">Reference proteome</keyword>
<name>A0ABU8S2Q8_9SPHN</name>
<sequence>MTAKTFKPNLRMASAARRGLRLREKFNRGGTQVGVDRAHQLAEQRDLSEADVKSMHSFFARHAVDKDTKTHKWNSDGDPSAGFIAWLLWGGDAGKRWADAKARSLETSSR</sequence>
<comment type="caution">
    <text evidence="1">The sequence shown here is derived from an EMBL/GenBank/DDBJ whole genome shotgun (WGS) entry which is preliminary data.</text>
</comment>
<dbReference type="EMBL" id="JBBHJZ010000010">
    <property type="protein sequence ID" value="MEJ5979595.1"/>
    <property type="molecule type" value="Genomic_DNA"/>
</dbReference>
<proteinExistence type="predicted"/>
<organism evidence="1 2">
    <name type="scientific">Novosphingobium anseongense</name>
    <dbReference type="NCBI Taxonomy" id="3133436"/>
    <lineage>
        <taxon>Bacteria</taxon>
        <taxon>Pseudomonadati</taxon>
        <taxon>Pseudomonadota</taxon>
        <taxon>Alphaproteobacteria</taxon>
        <taxon>Sphingomonadales</taxon>
        <taxon>Sphingomonadaceae</taxon>
        <taxon>Novosphingobium</taxon>
    </lineage>
</organism>
<evidence type="ECO:0000313" key="1">
    <source>
        <dbReference type="EMBL" id="MEJ5979595.1"/>
    </source>
</evidence>
<dbReference type="RefSeq" id="WP_339589535.1">
    <property type="nucleotide sequence ID" value="NZ_JBBHJZ010000010.1"/>
</dbReference>
<evidence type="ECO:0000313" key="2">
    <source>
        <dbReference type="Proteomes" id="UP001361239"/>
    </source>
</evidence>
<dbReference type="Proteomes" id="UP001361239">
    <property type="component" value="Unassembled WGS sequence"/>
</dbReference>
<evidence type="ECO:0008006" key="3">
    <source>
        <dbReference type="Google" id="ProtNLM"/>
    </source>
</evidence>